<proteinExistence type="predicted"/>
<feature type="transmembrane region" description="Helical" evidence="1">
    <location>
        <begin position="134"/>
        <end position="151"/>
    </location>
</feature>
<dbReference type="AlphaFoldDB" id="G0R1L3"/>
<feature type="transmembrane region" description="Helical" evidence="1">
    <location>
        <begin position="172"/>
        <end position="197"/>
    </location>
</feature>
<dbReference type="InParanoid" id="G0R1L3"/>
<feature type="transmembrane region" description="Helical" evidence="1">
    <location>
        <begin position="110"/>
        <end position="128"/>
    </location>
</feature>
<name>G0R1L3_ICHMU</name>
<gene>
    <name evidence="2" type="ORF">IMG5_171250</name>
</gene>
<reference evidence="2 3" key="1">
    <citation type="submission" date="2011-07" db="EMBL/GenBank/DDBJ databases">
        <authorList>
            <person name="Coyne R."/>
            <person name="Brami D."/>
            <person name="Johnson J."/>
            <person name="Hostetler J."/>
            <person name="Hannick L."/>
            <person name="Clark T."/>
            <person name="Cassidy-Hanley D."/>
            <person name="Inman J."/>
        </authorList>
    </citation>
    <scope>NUCLEOTIDE SEQUENCE [LARGE SCALE GENOMIC DNA]</scope>
    <source>
        <strain evidence="2 3">G5</strain>
    </source>
</reference>
<keyword evidence="1" id="KW-1133">Transmembrane helix</keyword>
<evidence type="ECO:0000313" key="3">
    <source>
        <dbReference type="Proteomes" id="UP000008983"/>
    </source>
</evidence>
<feature type="transmembrane region" description="Helical" evidence="1">
    <location>
        <begin position="21"/>
        <end position="38"/>
    </location>
</feature>
<dbReference type="EMBL" id="GL984222">
    <property type="protein sequence ID" value="EGR28642.1"/>
    <property type="molecule type" value="Genomic_DNA"/>
</dbReference>
<keyword evidence="1" id="KW-0472">Membrane</keyword>
<keyword evidence="3" id="KW-1185">Reference proteome</keyword>
<accession>G0R1L3</accession>
<dbReference type="Proteomes" id="UP000008983">
    <property type="component" value="Unassembled WGS sequence"/>
</dbReference>
<dbReference type="RefSeq" id="XP_004029878.1">
    <property type="nucleotide sequence ID" value="XM_004029830.1"/>
</dbReference>
<sequence>MLSTKSIYLQYLQISGKFSNSFLLDLLCILRILILGFLCKLGKEEPAIQLYFNRLFETSFNIYSSVSGGQQGAYLYYYSIYSIYFIYLLEMYPGPLFLREFMKFSEAAQSLFYSSFLVLILLILWRTFYYFSSYIFLSIQSFSYFLNSYYLKIASLILLKTYRFFQFFYCRVLFIFLINILASCFAYISSDILIISFI</sequence>
<organism evidence="2 3">
    <name type="scientific">Ichthyophthirius multifiliis</name>
    <name type="common">White spot disease agent</name>
    <name type="synonym">Ich</name>
    <dbReference type="NCBI Taxonomy" id="5932"/>
    <lineage>
        <taxon>Eukaryota</taxon>
        <taxon>Sar</taxon>
        <taxon>Alveolata</taxon>
        <taxon>Ciliophora</taxon>
        <taxon>Intramacronucleata</taxon>
        <taxon>Oligohymenophorea</taxon>
        <taxon>Hymenostomatida</taxon>
        <taxon>Ophryoglenina</taxon>
        <taxon>Ichthyophthirius</taxon>
    </lineage>
</organism>
<dbReference type="GeneID" id="14904728"/>
<protein>
    <submittedName>
        <fullName evidence="2">Uncharacterized protein</fullName>
    </submittedName>
</protein>
<feature type="transmembrane region" description="Helical" evidence="1">
    <location>
        <begin position="75"/>
        <end position="98"/>
    </location>
</feature>
<evidence type="ECO:0000313" key="2">
    <source>
        <dbReference type="EMBL" id="EGR28642.1"/>
    </source>
</evidence>
<evidence type="ECO:0000256" key="1">
    <source>
        <dbReference type="SAM" id="Phobius"/>
    </source>
</evidence>
<keyword evidence="1" id="KW-0812">Transmembrane</keyword>